<evidence type="ECO:0000313" key="1">
    <source>
        <dbReference type="EMBL" id="MCP8969303.1"/>
    </source>
</evidence>
<name>A0AA41X8X5_9BACI</name>
<sequence length="75" mass="8545">MDILPFHHPRSFTTGTAIALNSLQDTLHSLHSSGMSPVSVYPGTMPPYYYLPATPYNPFMFFSPIQYMPPAYLRY</sequence>
<dbReference type="Proteomes" id="UP001156102">
    <property type="component" value="Unassembled WGS sequence"/>
</dbReference>
<organism evidence="1 2">
    <name type="scientific">Ectobacillus ponti</name>
    <dbReference type="NCBI Taxonomy" id="2961894"/>
    <lineage>
        <taxon>Bacteria</taxon>
        <taxon>Bacillati</taxon>
        <taxon>Bacillota</taxon>
        <taxon>Bacilli</taxon>
        <taxon>Bacillales</taxon>
        <taxon>Bacillaceae</taxon>
        <taxon>Ectobacillus</taxon>
    </lineage>
</organism>
<dbReference type="AlphaFoldDB" id="A0AA41X8X5"/>
<dbReference type="EMBL" id="JANCLT010000005">
    <property type="protein sequence ID" value="MCP8969303.1"/>
    <property type="molecule type" value="Genomic_DNA"/>
</dbReference>
<dbReference type="RefSeq" id="WP_254759212.1">
    <property type="nucleotide sequence ID" value="NZ_JANCLT010000005.1"/>
</dbReference>
<evidence type="ECO:0000313" key="2">
    <source>
        <dbReference type="Proteomes" id="UP001156102"/>
    </source>
</evidence>
<keyword evidence="2" id="KW-1185">Reference proteome</keyword>
<gene>
    <name evidence="1" type="ORF">NK662_12210</name>
</gene>
<protein>
    <submittedName>
        <fullName evidence="1">Uncharacterized protein</fullName>
    </submittedName>
</protein>
<accession>A0AA41X8X5</accession>
<proteinExistence type="predicted"/>
<reference evidence="1" key="1">
    <citation type="submission" date="2022-07" db="EMBL/GenBank/DDBJ databases">
        <authorList>
            <person name="Li W.-J."/>
            <person name="Deng Q.-Q."/>
        </authorList>
    </citation>
    <scope>NUCLEOTIDE SEQUENCE</scope>
    <source>
        <strain evidence="1">SYSU M60031</strain>
    </source>
</reference>
<comment type="caution">
    <text evidence="1">The sequence shown here is derived from an EMBL/GenBank/DDBJ whole genome shotgun (WGS) entry which is preliminary data.</text>
</comment>